<dbReference type="STRING" id="56110.Oscil6304_3651"/>
<evidence type="ECO:0000313" key="1">
    <source>
        <dbReference type="EMBL" id="AFY83214.1"/>
    </source>
</evidence>
<dbReference type="HOGENOM" id="CLU_3273685_0_0_3"/>
<accession>K9TMH0</accession>
<name>K9TMH0_9CYAN</name>
<dbReference type="Proteomes" id="UP000010367">
    <property type="component" value="Chromosome"/>
</dbReference>
<keyword evidence="2" id="KW-1185">Reference proteome</keyword>
<dbReference type="AlphaFoldDB" id="K9TMH0"/>
<dbReference type="RefSeq" id="WP_015149841.1">
    <property type="nucleotide sequence ID" value="NC_019693.1"/>
</dbReference>
<reference evidence="1 2" key="1">
    <citation type="submission" date="2012-06" db="EMBL/GenBank/DDBJ databases">
        <title>Finished chromosome of genome of Oscillatoria acuminata PCC 6304.</title>
        <authorList>
            <consortium name="US DOE Joint Genome Institute"/>
            <person name="Gugger M."/>
            <person name="Coursin T."/>
            <person name="Rippka R."/>
            <person name="Tandeau De Marsac N."/>
            <person name="Huntemann M."/>
            <person name="Wei C.-L."/>
            <person name="Han J."/>
            <person name="Detter J.C."/>
            <person name="Han C."/>
            <person name="Tapia R."/>
            <person name="Davenport K."/>
            <person name="Daligault H."/>
            <person name="Erkkila T."/>
            <person name="Gu W."/>
            <person name="Munk A.C.C."/>
            <person name="Teshima H."/>
            <person name="Xu Y."/>
            <person name="Chain P."/>
            <person name="Chen A."/>
            <person name="Krypides N."/>
            <person name="Mavromatis K."/>
            <person name="Markowitz V."/>
            <person name="Szeto E."/>
            <person name="Ivanova N."/>
            <person name="Mikhailova N."/>
            <person name="Ovchinnikova G."/>
            <person name="Pagani I."/>
            <person name="Pati A."/>
            <person name="Goodwin L."/>
            <person name="Peters L."/>
            <person name="Pitluck S."/>
            <person name="Woyke T."/>
            <person name="Kerfeld C."/>
        </authorList>
    </citation>
    <scope>NUCLEOTIDE SEQUENCE [LARGE SCALE GENOMIC DNA]</scope>
    <source>
        <strain evidence="1 2">PCC 6304</strain>
    </source>
</reference>
<sequence length="41" mass="4562">MPKSTSNKSTTDEDLELLAELGVDIGPLAERGLLTKRGWYR</sequence>
<proteinExistence type="predicted"/>
<organism evidence="1 2">
    <name type="scientific">Oscillatoria acuminata PCC 6304</name>
    <dbReference type="NCBI Taxonomy" id="56110"/>
    <lineage>
        <taxon>Bacteria</taxon>
        <taxon>Bacillati</taxon>
        <taxon>Cyanobacteriota</taxon>
        <taxon>Cyanophyceae</taxon>
        <taxon>Oscillatoriophycideae</taxon>
        <taxon>Oscillatoriales</taxon>
        <taxon>Oscillatoriaceae</taxon>
        <taxon>Oscillatoria</taxon>
    </lineage>
</organism>
<dbReference type="KEGG" id="oac:Oscil6304_3651"/>
<evidence type="ECO:0000313" key="2">
    <source>
        <dbReference type="Proteomes" id="UP000010367"/>
    </source>
</evidence>
<protein>
    <submittedName>
        <fullName evidence="1">Uncharacterized protein</fullName>
    </submittedName>
</protein>
<gene>
    <name evidence="1" type="ORF">Oscil6304_3651</name>
</gene>
<dbReference type="InParanoid" id="K9TMH0"/>
<dbReference type="EMBL" id="CP003607">
    <property type="protein sequence ID" value="AFY83214.1"/>
    <property type="molecule type" value="Genomic_DNA"/>
</dbReference>